<dbReference type="Pfam" id="PF01944">
    <property type="entry name" value="SpoIIM"/>
    <property type="match status" value="1"/>
</dbReference>
<keyword evidence="1" id="KW-0472">Membrane</keyword>
<keyword evidence="3" id="KW-1185">Reference proteome</keyword>
<dbReference type="HOGENOM" id="CLU_085980_0_0_9"/>
<gene>
    <name evidence="2" type="ORF">DESME_10180</name>
</gene>
<name>W0E909_9FIRM</name>
<dbReference type="OrthoDB" id="1707382at2"/>
<feature type="transmembrane region" description="Helical" evidence="1">
    <location>
        <begin position="12"/>
        <end position="37"/>
    </location>
</feature>
<proteinExistence type="predicted"/>
<dbReference type="STRING" id="871968.DESME_10180"/>
<dbReference type="PIRSF" id="PIRSF038973">
    <property type="entry name" value="SpoIIM"/>
    <property type="match status" value="1"/>
</dbReference>
<dbReference type="KEGG" id="dmt:DESME_10180"/>
<organism evidence="2 3">
    <name type="scientific">Desulfitobacterium metallireducens DSM 15288</name>
    <dbReference type="NCBI Taxonomy" id="871968"/>
    <lineage>
        <taxon>Bacteria</taxon>
        <taxon>Bacillati</taxon>
        <taxon>Bacillota</taxon>
        <taxon>Clostridia</taxon>
        <taxon>Eubacteriales</taxon>
        <taxon>Desulfitobacteriaceae</taxon>
        <taxon>Desulfitobacterium</taxon>
    </lineage>
</organism>
<protein>
    <submittedName>
        <fullName evidence="2">Stage II sporulation protein M</fullName>
    </submittedName>
</protein>
<feature type="transmembrane region" description="Helical" evidence="1">
    <location>
        <begin position="165"/>
        <end position="189"/>
    </location>
</feature>
<evidence type="ECO:0000313" key="3">
    <source>
        <dbReference type="Proteomes" id="UP000010847"/>
    </source>
</evidence>
<keyword evidence="1" id="KW-0812">Transmembrane</keyword>
<dbReference type="InterPro" id="IPR014196">
    <property type="entry name" value="SpoIIM"/>
</dbReference>
<reference evidence="2 3" key="1">
    <citation type="submission" date="2013-12" db="EMBL/GenBank/DDBJ databases">
        <authorList>
            <consortium name="DOE Joint Genome Institute"/>
            <person name="Smidt H."/>
            <person name="Huntemann M."/>
            <person name="Han J."/>
            <person name="Chen A."/>
            <person name="Kyrpides N."/>
            <person name="Mavromatis K."/>
            <person name="Markowitz V."/>
            <person name="Palaniappan K."/>
            <person name="Ivanova N."/>
            <person name="Schaumberg A."/>
            <person name="Pati A."/>
            <person name="Liolios K."/>
            <person name="Nordberg H.P."/>
            <person name="Cantor M.N."/>
            <person name="Hua S.X."/>
            <person name="Woyke T."/>
        </authorList>
    </citation>
    <scope>NUCLEOTIDE SEQUENCE [LARGE SCALE GENOMIC DNA]</scope>
    <source>
        <strain evidence="3">DSM 15288</strain>
    </source>
</reference>
<accession>W0E909</accession>
<evidence type="ECO:0000256" key="1">
    <source>
        <dbReference type="SAM" id="Phobius"/>
    </source>
</evidence>
<keyword evidence="1" id="KW-1133">Transmembrane helix</keyword>
<dbReference type="Proteomes" id="UP000010847">
    <property type="component" value="Chromosome"/>
</dbReference>
<feature type="transmembrane region" description="Helical" evidence="1">
    <location>
        <begin position="103"/>
        <end position="128"/>
    </location>
</feature>
<dbReference type="RefSeq" id="WP_006716117.1">
    <property type="nucleotide sequence ID" value="NZ_CP007032.1"/>
</dbReference>
<dbReference type="eggNOG" id="COG1300">
    <property type="taxonomic scope" value="Bacteria"/>
</dbReference>
<evidence type="ECO:0000313" key="2">
    <source>
        <dbReference type="EMBL" id="AHF07355.1"/>
    </source>
</evidence>
<feature type="transmembrane region" description="Helical" evidence="1">
    <location>
        <begin position="134"/>
        <end position="153"/>
    </location>
</feature>
<dbReference type="EMBL" id="CP007032">
    <property type="protein sequence ID" value="AHF07355.1"/>
    <property type="molecule type" value="Genomic_DNA"/>
</dbReference>
<feature type="transmembrane region" description="Helical" evidence="1">
    <location>
        <begin position="73"/>
        <end position="96"/>
    </location>
</feature>
<sequence length="199" mass="21655">MRRILMEHIRQFWVIYLTLTAVYLAGIVFGAIGVSALSGTESGQLAQFLDKLLLSQPQSLDSSFLMQLAREQFIIMAGIWVLGLTVIGTPLIYLIIFTRGFVLGFTVSFIVGVKGFWGLGLILISVFLPALAGIPLLLLGAGFATIFSFLLIKGKSTGESLRREFFYYSLATVLISLGSVAVGVSQGYFSLLGVKFLNL</sequence>
<dbReference type="InterPro" id="IPR002798">
    <property type="entry name" value="SpoIIM-like"/>
</dbReference>
<dbReference type="AlphaFoldDB" id="W0E909"/>